<feature type="compositionally biased region" description="Polar residues" evidence="1">
    <location>
        <begin position="503"/>
        <end position="518"/>
    </location>
</feature>
<evidence type="ECO:0000313" key="3">
    <source>
        <dbReference type="EMBL" id="CAI5737967.1"/>
    </source>
</evidence>
<feature type="region of interest" description="Disordered" evidence="1">
    <location>
        <begin position="488"/>
        <end position="518"/>
    </location>
</feature>
<evidence type="ECO:0000256" key="1">
    <source>
        <dbReference type="SAM" id="MobiDB-lite"/>
    </source>
</evidence>
<organism evidence="3 4">
    <name type="scientific">Hyaloperonospora brassicae</name>
    <name type="common">Brassica downy mildew</name>
    <name type="synonym">Peronospora brassicae</name>
    <dbReference type="NCBI Taxonomy" id="162125"/>
    <lineage>
        <taxon>Eukaryota</taxon>
        <taxon>Sar</taxon>
        <taxon>Stramenopiles</taxon>
        <taxon>Oomycota</taxon>
        <taxon>Peronosporomycetes</taxon>
        <taxon>Peronosporales</taxon>
        <taxon>Peronosporaceae</taxon>
        <taxon>Hyaloperonospora</taxon>
    </lineage>
</organism>
<reference evidence="3" key="1">
    <citation type="submission" date="2022-12" db="EMBL/GenBank/DDBJ databases">
        <authorList>
            <person name="Webb A."/>
        </authorList>
    </citation>
    <scope>NUCLEOTIDE SEQUENCE</scope>
    <source>
        <strain evidence="3">Hp1</strain>
    </source>
</reference>
<dbReference type="PANTHER" id="PTHR13585:SF19">
    <property type="entry name" value="ZINC FINGER CCCH DOMAIN-CONTAINING PROTEIN 13"/>
    <property type="match status" value="1"/>
</dbReference>
<dbReference type="Pfam" id="PF12773">
    <property type="entry name" value="DZR"/>
    <property type="match status" value="1"/>
</dbReference>
<accession>A0AAV0UNB5</accession>
<feature type="region of interest" description="Disordered" evidence="1">
    <location>
        <begin position="155"/>
        <end position="210"/>
    </location>
</feature>
<comment type="caution">
    <text evidence="3">The sequence shown here is derived from an EMBL/GenBank/DDBJ whole genome shotgun (WGS) entry which is preliminary data.</text>
</comment>
<feature type="compositionally biased region" description="Basic and acidic residues" evidence="1">
    <location>
        <begin position="488"/>
        <end position="497"/>
    </location>
</feature>
<dbReference type="InterPro" id="IPR052824">
    <property type="entry name" value="m6A_RNA_Methylation_Regulator"/>
</dbReference>
<gene>
    <name evidence="3" type="ORF">HBR001_LOCUS7330</name>
</gene>
<feature type="region of interest" description="Disordered" evidence="1">
    <location>
        <begin position="1"/>
        <end position="25"/>
    </location>
</feature>
<dbReference type="PANTHER" id="PTHR13585">
    <property type="entry name" value="CHASCON, ISOFORM D-RELATED"/>
    <property type="match status" value="1"/>
</dbReference>
<evidence type="ECO:0000259" key="2">
    <source>
        <dbReference type="Pfam" id="PF12773"/>
    </source>
</evidence>
<feature type="domain" description="DZANK-type" evidence="2">
    <location>
        <begin position="326"/>
        <end position="401"/>
    </location>
</feature>
<name>A0AAV0UNB5_HYABA</name>
<dbReference type="InterPro" id="IPR025874">
    <property type="entry name" value="DZR"/>
</dbReference>
<dbReference type="EMBL" id="CANTFL010001353">
    <property type="protein sequence ID" value="CAI5737967.1"/>
    <property type="molecule type" value="Genomic_DNA"/>
</dbReference>
<keyword evidence="4" id="KW-1185">Reference proteome</keyword>
<proteinExistence type="predicted"/>
<dbReference type="Proteomes" id="UP001162031">
    <property type="component" value="Unassembled WGS sequence"/>
</dbReference>
<protein>
    <recommendedName>
        <fullName evidence="2">DZANK-type domain-containing protein</fullName>
    </recommendedName>
</protein>
<feature type="compositionally biased region" description="Pro residues" evidence="1">
    <location>
        <begin position="16"/>
        <end position="25"/>
    </location>
</feature>
<dbReference type="AlphaFoldDB" id="A0AAV0UNB5"/>
<sequence length="518" mass="54683">MSHGRARHSPLSPAQVPAPAPPLEPPLQSRDVRLLVPRMVFCGECGSPLAPSDLQAPTCPHCGQARPGVDAALPPADAAQALAEYEAQQRAAVEHANARRQAELEAQRQQHLEVAQAARARREAAEREAQEKLAKAAKLRAAALAAQEELEKQEAKRVAKERQREESRRLREEQQRREAKRRAAQEDARRAFEAKREEEQRWAQAKEDEDRLRREAVRLSTLSESAAALVAATSSAAAAPAAAATTIACVQCNASLKAAQKFCLQCGTKVAAAPVAVTSGSSWSSPAAGNAVGGSGFAAPLQRTQSSLSNSSSSSSFSLPGGDHKCTTCSFTLKAAQKFCPKCGSKVLGAAPAPAAMPSPASSVSSVSSFSALELTPATPSACTGCSKPVKPTQKFCLHCGTKVTAAATPAAVAPSLPSSSYATVPLPAPIPTFGSQSASASQPSTKRCPTCSKECKFGAKFCMGCGFNFAKSDEEEVARNMETARLRRQGVRDQEQQQRQQASLMANQAAQAFQPSW</sequence>
<evidence type="ECO:0000313" key="4">
    <source>
        <dbReference type="Proteomes" id="UP001162031"/>
    </source>
</evidence>